<dbReference type="AlphaFoldDB" id="A0A420NGV6"/>
<dbReference type="GO" id="GO:0008270">
    <property type="term" value="F:zinc ion binding"/>
    <property type="evidence" value="ECO:0007669"/>
    <property type="project" value="InterPro"/>
</dbReference>
<dbReference type="Proteomes" id="UP000285084">
    <property type="component" value="Unassembled WGS sequence"/>
</dbReference>
<dbReference type="PRINTS" id="PR00081">
    <property type="entry name" value="GDHRDH"/>
</dbReference>
<dbReference type="Gene3D" id="4.10.240.10">
    <property type="entry name" value="Zn(2)-C6 fungal-type DNA-binding domain"/>
    <property type="match status" value="1"/>
</dbReference>
<dbReference type="GO" id="GO:0016491">
    <property type="term" value="F:oxidoreductase activity"/>
    <property type="evidence" value="ECO:0007669"/>
    <property type="project" value="UniProtKB-KW"/>
</dbReference>
<evidence type="ECO:0000313" key="7">
    <source>
        <dbReference type="Proteomes" id="UP000285084"/>
    </source>
</evidence>
<gene>
    <name evidence="6" type="ORF">BFJ69_g4859</name>
</gene>
<dbReference type="PANTHER" id="PTHR43963">
    <property type="entry name" value="CARBONYL REDUCTASE 1-RELATED"/>
    <property type="match status" value="1"/>
</dbReference>
<keyword evidence="2" id="KW-0521">NADP</keyword>
<evidence type="ECO:0000259" key="5">
    <source>
        <dbReference type="PROSITE" id="PS50048"/>
    </source>
</evidence>
<dbReference type="Pfam" id="PF00172">
    <property type="entry name" value="Zn_clus"/>
    <property type="match status" value="1"/>
</dbReference>
<dbReference type="PANTHER" id="PTHR43963:SF6">
    <property type="entry name" value="CHAIN DEHYDROGENASE FAMILY PROTEIN, PUTATIVE (AFU_ORTHOLOGUE AFUA_3G15350)-RELATED"/>
    <property type="match status" value="1"/>
</dbReference>
<feature type="domain" description="Zn(2)-C6 fungal-type" evidence="5">
    <location>
        <begin position="260"/>
        <end position="289"/>
    </location>
</feature>
<dbReference type="VEuPathDB" id="FungiDB:FOZG_16519"/>
<dbReference type="InterPro" id="IPR002347">
    <property type="entry name" value="SDR_fam"/>
</dbReference>
<dbReference type="VEuPathDB" id="FungiDB:HZS61_005674"/>
<dbReference type="PROSITE" id="PS00463">
    <property type="entry name" value="ZN2_CY6_FUNGAL_1"/>
    <property type="match status" value="1"/>
</dbReference>
<evidence type="ECO:0000256" key="1">
    <source>
        <dbReference type="ARBA" id="ARBA00006484"/>
    </source>
</evidence>
<dbReference type="VEuPathDB" id="FungiDB:FOMG_13491"/>
<evidence type="ECO:0000313" key="6">
    <source>
        <dbReference type="EMBL" id="RKK79431.1"/>
    </source>
</evidence>
<dbReference type="Gene3D" id="3.40.50.720">
    <property type="entry name" value="NAD(P)-binding Rossmann-like Domain"/>
    <property type="match status" value="1"/>
</dbReference>
<dbReference type="VEuPathDB" id="FungiDB:FOC4_g10002733"/>
<dbReference type="VEuPathDB" id="FungiDB:FOC1_g10008789"/>
<dbReference type="Pfam" id="PF00106">
    <property type="entry name" value="adh_short"/>
    <property type="match status" value="1"/>
</dbReference>
<comment type="similarity">
    <text evidence="1">Belongs to the short-chain dehydrogenases/reductases (SDR) family.</text>
</comment>
<dbReference type="InterPro" id="IPR036864">
    <property type="entry name" value="Zn2-C6_fun-type_DNA-bd_sf"/>
</dbReference>
<accession>A0A420NGV6</accession>
<dbReference type="VEuPathDB" id="FungiDB:FOIG_14636"/>
<dbReference type="PROSITE" id="PS50048">
    <property type="entry name" value="ZN2_CY6_FUNGAL_2"/>
    <property type="match status" value="1"/>
</dbReference>
<evidence type="ECO:0000256" key="2">
    <source>
        <dbReference type="ARBA" id="ARBA00022857"/>
    </source>
</evidence>
<reference evidence="6 7" key="1">
    <citation type="journal article" date="2018" name="Sci. Rep.">
        <title>Characterisation of pathogen-specific regions and novel effector candidates in Fusarium oxysporum f. sp. cepae.</title>
        <authorList>
            <person name="Armitage A.D."/>
            <person name="Taylor A."/>
            <person name="Sobczyk M.K."/>
            <person name="Baxter L."/>
            <person name="Greenfield B.P."/>
            <person name="Bates H.J."/>
            <person name="Wilson F."/>
            <person name="Jackson A.C."/>
            <person name="Ott S."/>
            <person name="Harrison R.J."/>
            <person name="Clarkson J.P."/>
        </authorList>
    </citation>
    <scope>NUCLEOTIDE SEQUENCE [LARGE SCALE GENOMIC DNA]</scope>
    <source>
        <strain evidence="6 7">Fo_A13</strain>
    </source>
</reference>
<dbReference type="PRINTS" id="PR00080">
    <property type="entry name" value="SDRFAMILY"/>
</dbReference>
<dbReference type="InterPro" id="IPR036291">
    <property type="entry name" value="NAD(P)-bd_dom_sf"/>
</dbReference>
<dbReference type="EMBL" id="MRCX01000032">
    <property type="protein sequence ID" value="RKK79431.1"/>
    <property type="molecule type" value="Genomic_DNA"/>
</dbReference>
<sequence>MSRTLALVTGSTQGIGLAVAKELAIKHNYHVLFGVRNTKAGEEIASDLRREGHEASVVELDLTSADSIDKAVKHIDEKYGYLDVLINNAGVLLDRQEGLSTWDLFSKTFTTNVIGTGCLTQSLLPLLRKAKNSPPRIVFVTSVMGSLTKATDETTTYYNIDYKAYDASKAAVNMLMFNFARELDAVGGKVNSVCPGLVKTGLTNYHEWGTSPETGAERIVEMATIREDGPTKTISDQHPYKRHVNYCRRAQTQRKGRPKSCTSCRIAKTKCDFGQPCSRCTKKDLRCAYGRTIRNGAATTIEHYQNHNAWSSNELEGVNGLVSCEPPRVSLELDEFASDFISSLNTISTDPSELMPNSLDVFPPSITNDMQTRVPPRSLTSKGDLTRISNRLSSMQHASRVIMQMLYAYPQMMLRRQTFPPFIHPHWHLKTLPETLGNCMSIAQLFAARTPETQSFLWRMVAAEEGRFREKLHTFSPREVHLCLEAMIIYMMMSMSEPDSESKDRTSRLFETAELIGTRFLDFTGSYSTSEISEPSSTWQDWIFAESRRRMSCLWLIISCVITIENGRTCSSCSDVQNLPLPSSKLLWEARSLEEWQTEKAFFDMSCPIVTLGELVEAKGNAGNPVEAQRLQSWEMGSDKMTAMLNIAVEFVWDNVL</sequence>
<keyword evidence="4" id="KW-0539">Nucleus</keyword>
<dbReference type="SUPFAM" id="SSF57701">
    <property type="entry name" value="Zn2/Cys6 DNA-binding domain"/>
    <property type="match status" value="1"/>
</dbReference>
<dbReference type="VEuPathDB" id="FungiDB:FOC1_g10008788"/>
<protein>
    <recommendedName>
        <fullName evidence="5">Zn(2)-C6 fungal-type domain-containing protein</fullName>
    </recommendedName>
</protein>
<name>A0A420NGV6_FUSOX</name>
<evidence type="ECO:0000256" key="4">
    <source>
        <dbReference type="ARBA" id="ARBA00023242"/>
    </source>
</evidence>
<comment type="caution">
    <text evidence="6">The sequence shown here is derived from an EMBL/GenBank/DDBJ whole genome shotgun (WGS) entry which is preliminary data.</text>
</comment>
<dbReference type="VEuPathDB" id="FungiDB:FOXG_16614"/>
<evidence type="ECO:0000256" key="3">
    <source>
        <dbReference type="ARBA" id="ARBA00023002"/>
    </source>
</evidence>
<organism evidence="6 7">
    <name type="scientific">Fusarium oxysporum</name>
    <name type="common">Fusarium vascular wilt</name>
    <dbReference type="NCBI Taxonomy" id="5507"/>
    <lineage>
        <taxon>Eukaryota</taxon>
        <taxon>Fungi</taxon>
        <taxon>Dikarya</taxon>
        <taxon>Ascomycota</taxon>
        <taxon>Pezizomycotina</taxon>
        <taxon>Sordariomycetes</taxon>
        <taxon>Hypocreomycetidae</taxon>
        <taxon>Hypocreales</taxon>
        <taxon>Nectriaceae</taxon>
        <taxon>Fusarium</taxon>
        <taxon>Fusarium oxysporum species complex</taxon>
    </lineage>
</organism>
<keyword evidence="3" id="KW-0560">Oxidoreductase</keyword>
<dbReference type="CDD" id="cd00067">
    <property type="entry name" value="GAL4"/>
    <property type="match status" value="1"/>
</dbReference>
<dbReference type="SMART" id="SM00066">
    <property type="entry name" value="GAL4"/>
    <property type="match status" value="1"/>
</dbReference>
<dbReference type="InterPro" id="IPR001138">
    <property type="entry name" value="Zn2Cys6_DnaBD"/>
</dbReference>
<dbReference type="SUPFAM" id="SSF51735">
    <property type="entry name" value="NAD(P)-binding Rossmann-fold domains"/>
    <property type="match status" value="1"/>
</dbReference>
<dbReference type="VEuPathDB" id="FungiDB:FOC4_g10002732"/>
<proteinExistence type="inferred from homology"/>
<dbReference type="GO" id="GO:0000981">
    <property type="term" value="F:DNA-binding transcription factor activity, RNA polymerase II-specific"/>
    <property type="evidence" value="ECO:0007669"/>
    <property type="project" value="InterPro"/>
</dbReference>